<sequence length="450" mass="46547">MNDERPVRRRRWVSMRGRIVAQAVLAAVVATTLFGIPLGYGVAQSFLGDEQSELERIADVDAVSVAFDVAAGRTPTGLGDGQGSDSAVLVAFYGTDGQLVAGDGPRQLDPASADALGDGRVSTANDIDGQLVVAVPVVDGDTTRGVVRAATDYSAARWRIAATWVGMLALAAVAVGITWLLARRQAARLAQPLESLAVAAQQLGEGDFSSRTARSGIVEIDAAGSALDTTAGRLGALVTRERAFSADASHQLRTPLTGLRLSLETALELPPEAHRGAIESALASADRLEATITDLLALARDTGAHGTPLDPMQLIADVQATWSPLLARHDRDLAMHAEDDLPGTAASAAAVRQVVGVLVDNATVHGAGTVTVSVRDAGGVLAVDVADEGTTRLEVDRLFIRSAHRDGGHGIGVALARTLAEAEGGRLRVSSPLPPVFTLLLPPQPGVEGS</sequence>
<feature type="transmembrane region" description="Helical" evidence="10">
    <location>
        <begin position="20"/>
        <end position="40"/>
    </location>
</feature>
<dbReference type="Pfam" id="PF02518">
    <property type="entry name" value="HATPase_c"/>
    <property type="match status" value="1"/>
</dbReference>
<dbReference type="PANTHER" id="PTHR45436:SF5">
    <property type="entry name" value="SENSOR HISTIDINE KINASE TRCS"/>
    <property type="match status" value="1"/>
</dbReference>
<dbReference type="InterPro" id="IPR005467">
    <property type="entry name" value="His_kinase_dom"/>
</dbReference>
<organism evidence="13 14">
    <name type="scientific">Klenkia sesuvii</name>
    <dbReference type="NCBI Taxonomy" id="3103137"/>
    <lineage>
        <taxon>Bacteria</taxon>
        <taxon>Bacillati</taxon>
        <taxon>Actinomycetota</taxon>
        <taxon>Actinomycetes</taxon>
        <taxon>Geodermatophilales</taxon>
        <taxon>Geodermatophilaceae</taxon>
        <taxon>Klenkia</taxon>
    </lineage>
</organism>
<comment type="subcellular location">
    <subcellularLocation>
        <location evidence="2">Cell membrane</location>
    </subcellularLocation>
</comment>
<dbReference type="PANTHER" id="PTHR45436">
    <property type="entry name" value="SENSOR HISTIDINE KINASE YKOH"/>
    <property type="match status" value="1"/>
</dbReference>
<name>A0ABU8DUL7_9ACTN</name>
<reference evidence="13 14" key="1">
    <citation type="submission" date="2024-03" db="EMBL/GenBank/DDBJ databases">
        <title>Draft genome sequence of Klenkia sp. LSe6-5.</title>
        <authorList>
            <person name="Duangmal K."/>
            <person name="Chantavorakit T."/>
        </authorList>
    </citation>
    <scope>NUCLEOTIDE SEQUENCE [LARGE SCALE GENOMIC DNA]</scope>
    <source>
        <strain evidence="13 14">LSe6-5</strain>
    </source>
</reference>
<comment type="catalytic activity">
    <reaction evidence="1">
        <text>ATP + protein L-histidine = ADP + protein N-phospho-L-histidine.</text>
        <dbReference type="EC" id="2.7.13.3"/>
    </reaction>
</comment>
<evidence type="ECO:0000256" key="1">
    <source>
        <dbReference type="ARBA" id="ARBA00000085"/>
    </source>
</evidence>
<evidence type="ECO:0000256" key="10">
    <source>
        <dbReference type="SAM" id="Phobius"/>
    </source>
</evidence>
<evidence type="ECO:0000256" key="7">
    <source>
        <dbReference type="ARBA" id="ARBA00022777"/>
    </source>
</evidence>
<dbReference type="EC" id="2.7.13.3" evidence="3"/>
<dbReference type="SMART" id="SM00388">
    <property type="entry name" value="HisKA"/>
    <property type="match status" value="1"/>
</dbReference>
<dbReference type="Gene3D" id="6.10.340.10">
    <property type="match status" value="1"/>
</dbReference>
<evidence type="ECO:0000256" key="2">
    <source>
        <dbReference type="ARBA" id="ARBA00004236"/>
    </source>
</evidence>
<dbReference type="CDD" id="cd00082">
    <property type="entry name" value="HisKA"/>
    <property type="match status" value="1"/>
</dbReference>
<evidence type="ECO:0000256" key="5">
    <source>
        <dbReference type="ARBA" id="ARBA00022679"/>
    </source>
</evidence>
<evidence type="ECO:0000259" key="12">
    <source>
        <dbReference type="PROSITE" id="PS50885"/>
    </source>
</evidence>
<comment type="caution">
    <text evidence="13">The sequence shown here is derived from an EMBL/GenBank/DDBJ whole genome shotgun (WGS) entry which is preliminary data.</text>
</comment>
<evidence type="ECO:0000256" key="6">
    <source>
        <dbReference type="ARBA" id="ARBA00022692"/>
    </source>
</evidence>
<dbReference type="InterPro" id="IPR003594">
    <property type="entry name" value="HATPase_dom"/>
</dbReference>
<dbReference type="SUPFAM" id="SSF55874">
    <property type="entry name" value="ATPase domain of HSP90 chaperone/DNA topoisomerase II/histidine kinase"/>
    <property type="match status" value="1"/>
</dbReference>
<dbReference type="Proteomes" id="UP001361570">
    <property type="component" value="Unassembled WGS sequence"/>
</dbReference>
<dbReference type="Pfam" id="PF00672">
    <property type="entry name" value="HAMP"/>
    <property type="match status" value="1"/>
</dbReference>
<evidence type="ECO:0000256" key="9">
    <source>
        <dbReference type="ARBA" id="ARBA00023012"/>
    </source>
</evidence>
<keyword evidence="14" id="KW-1185">Reference proteome</keyword>
<proteinExistence type="predicted"/>
<feature type="transmembrane region" description="Helical" evidence="10">
    <location>
        <begin position="161"/>
        <end position="182"/>
    </location>
</feature>
<dbReference type="SMART" id="SM00304">
    <property type="entry name" value="HAMP"/>
    <property type="match status" value="1"/>
</dbReference>
<keyword evidence="4" id="KW-0597">Phosphoprotein</keyword>
<evidence type="ECO:0000256" key="3">
    <source>
        <dbReference type="ARBA" id="ARBA00012438"/>
    </source>
</evidence>
<dbReference type="GO" id="GO:0016301">
    <property type="term" value="F:kinase activity"/>
    <property type="evidence" value="ECO:0007669"/>
    <property type="project" value="UniProtKB-KW"/>
</dbReference>
<evidence type="ECO:0000259" key="11">
    <source>
        <dbReference type="PROSITE" id="PS50109"/>
    </source>
</evidence>
<keyword evidence="7 13" id="KW-0418">Kinase</keyword>
<dbReference type="InterPro" id="IPR036097">
    <property type="entry name" value="HisK_dim/P_sf"/>
</dbReference>
<dbReference type="SUPFAM" id="SSF47384">
    <property type="entry name" value="Homodimeric domain of signal transducing histidine kinase"/>
    <property type="match status" value="1"/>
</dbReference>
<dbReference type="Pfam" id="PF00512">
    <property type="entry name" value="HisKA"/>
    <property type="match status" value="1"/>
</dbReference>
<dbReference type="Gene3D" id="1.10.287.130">
    <property type="match status" value="1"/>
</dbReference>
<feature type="domain" description="HAMP" evidence="12">
    <location>
        <begin position="187"/>
        <end position="239"/>
    </location>
</feature>
<dbReference type="InterPro" id="IPR050428">
    <property type="entry name" value="TCS_sensor_his_kinase"/>
</dbReference>
<gene>
    <name evidence="13" type="ORF">TEK04_10465</name>
</gene>
<evidence type="ECO:0000313" key="13">
    <source>
        <dbReference type="EMBL" id="MEI4272146.1"/>
    </source>
</evidence>
<dbReference type="PROSITE" id="PS50109">
    <property type="entry name" value="HIS_KIN"/>
    <property type="match status" value="1"/>
</dbReference>
<dbReference type="RefSeq" id="WP_336404282.1">
    <property type="nucleotide sequence ID" value="NZ_JBAPLU010000009.1"/>
</dbReference>
<keyword evidence="6 10" id="KW-0812">Transmembrane</keyword>
<dbReference type="Gene3D" id="3.30.565.10">
    <property type="entry name" value="Histidine kinase-like ATPase, C-terminal domain"/>
    <property type="match status" value="1"/>
</dbReference>
<feature type="domain" description="Histidine kinase" evidence="11">
    <location>
        <begin position="247"/>
        <end position="445"/>
    </location>
</feature>
<dbReference type="InterPro" id="IPR003660">
    <property type="entry name" value="HAMP_dom"/>
</dbReference>
<keyword evidence="5" id="KW-0808">Transferase</keyword>
<dbReference type="EMBL" id="JBAPLU010000009">
    <property type="protein sequence ID" value="MEI4272146.1"/>
    <property type="molecule type" value="Genomic_DNA"/>
</dbReference>
<dbReference type="PROSITE" id="PS50885">
    <property type="entry name" value="HAMP"/>
    <property type="match status" value="1"/>
</dbReference>
<protein>
    <recommendedName>
        <fullName evidence="3">histidine kinase</fullName>
        <ecNumber evidence="3">2.7.13.3</ecNumber>
    </recommendedName>
</protein>
<keyword evidence="8 10" id="KW-1133">Transmembrane helix</keyword>
<evidence type="ECO:0000256" key="8">
    <source>
        <dbReference type="ARBA" id="ARBA00022989"/>
    </source>
</evidence>
<evidence type="ECO:0000256" key="4">
    <source>
        <dbReference type="ARBA" id="ARBA00022553"/>
    </source>
</evidence>
<evidence type="ECO:0000313" key="14">
    <source>
        <dbReference type="Proteomes" id="UP001361570"/>
    </source>
</evidence>
<dbReference type="InterPro" id="IPR036890">
    <property type="entry name" value="HATPase_C_sf"/>
</dbReference>
<keyword evidence="10" id="KW-0472">Membrane</keyword>
<dbReference type="CDD" id="cd06225">
    <property type="entry name" value="HAMP"/>
    <property type="match status" value="1"/>
</dbReference>
<dbReference type="InterPro" id="IPR003661">
    <property type="entry name" value="HisK_dim/P_dom"/>
</dbReference>
<keyword evidence="9" id="KW-0902">Two-component regulatory system</keyword>
<dbReference type="SMART" id="SM00387">
    <property type="entry name" value="HATPase_c"/>
    <property type="match status" value="1"/>
</dbReference>
<accession>A0ABU8DUL7</accession>